<dbReference type="GO" id="GO:0001508">
    <property type="term" value="P:action potential"/>
    <property type="evidence" value="ECO:0007669"/>
    <property type="project" value="TreeGrafter"/>
</dbReference>
<dbReference type="PANTHER" id="PTHR11537:SF254">
    <property type="entry name" value="POTASSIUM VOLTAGE-GATED CHANNEL PROTEIN SHAB"/>
    <property type="match status" value="1"/>
</dbReference>
<dbReference type="SUPFAM" id="SSF54695">
    <property type="entry name" value="POZ domain"/>
    <property type="match status" value="1"/>
</dbReference>
<dbReference type="GO" id="GO:0051260">
    <property type="term" value="P:protein homooligomerization"/>
    <property type="evidence" value="ECO:0007669"/>
    <property type="project" value="InterPro"/>
</dbReference>
<dbReference type="Pfam" id="PF02214">
    <property type="entry name" value="BTB_2"/>
    <property type="match status" value="1"/>
</dbReference>
<evidence type="ECO:0000256" key="8">
    <source>
        <dbReference type="SAM" id="MobiDB-lite"/>
    </source>
</evidence>
<keyword evidence="7" id="KW-0407">Ion channel</keyword>
<feature type="domain" description="Potassium channel tetramerisation-type BTB" evidence="9">
    <location>
        <begin position="161"/>
        <end position="243"/>
    </location>
</feature>
<feature type="compositionally biased region" description="Low complexity" evidence="8">
    <location>
        <begin position="94"/>
        <end position="109"/>
    </location>
</feature>
<dbReference type="InterPro" id="IPR011333">
    <property type="entry name" value="SKP1/BTB/POZ_sf"/>
</dbReference>
<feature type="compositionally biased region" description="Basic residues" evidence="8">
    <location>
        <begin position="114"/>
        <end position="126"/>
    </location>
</feature>
<gene>
    <name evidence="10" type="ORF">PXEA_LOCUS11783</name>
</gene>
<dbReference type="Gene3D" id="3.30.710.10">
    <property type="entry name" value="Potassium Channel Kv1.1, Chain A"/>
    <property type="match status" value="1"/>
</dbReference>
<dbReference type="OrthoDB" id="1244179at2759"/>
<keyword evidence="3" id="KW-0812">Transmembrane</keyword>
<reference evidence="10" key="1">
    <citation type="submission" date="2018-11" db="EMBL/GenBank/DDBJ databases">
        <authorList>
            <consortium name="Pathogen Informatics"/>
        </authorList>
    </citation>
    <scope>NUCLEOTIDE SEQUENCE</scope>
</reference>
<dbReference type="GO" id="GO:0005249">
    <property type="term" value="F:voltage-gated potassium channel activity"/>
    <property type="evidence" value="ECO:0007669"/>
    <property type="project" value="InterPro"/>
</dbReference>
<evidence type="ECO:0000256" key="3">
    <source>
        <dbReference type="ARBA" id="ARBA00022692"/>
    </source>
</evidence>
<evidence type="ECO:0000313" key="10">
    <source>
        <dbReference type="EMBL" id="VEL18343.1"/>
    </source>
</evidence>
<keyword evidence="6" id="KW-0472">Membrane</keyword>
<dbReference type="GO" id="GO:0008076">
    <property type="term" value="C:voltage-gated potassium channel complex"/>
    <property type="evidence" value="ECO:0007669"/>
    <property type="project" value="InterPro"/>
</dbReference>
<sequence>MQTLCPRQRTSIVSNHPVACIFSSDRSLGPKWTGLEASTRKAKETDIAEEFFDEEAEAHTDSATLPREREQCPSSSSDGASVYPSASLFAFSSSPASSSSSRSTCSLNSQRCSLHGRPRRSVRLRRSSSASSKVGRDYISRRRHYRRAPEKSHYFDRHDILRLNISGTAFHVRRSTLENDPLVFQAVRRQAVWLADRGEYFLEHDAVVFRFVHAYLRFGCRLHLPGNLCGPLLERELASWGIPIGGDQVERCCLGSVMDTKLRLDALSRFETFLTERPDTPNVWIK</sequence>
<evidence type="ECO:0000313" key="11">
    <source>
        <dbReference type="Proteomes" id="UP000784294"/>
    </source>
</evidence>
<protein>
    <recommendedName>
        <fullName evidence="9">Potassium channel tetramerisation-type BTB domain-containing protein</fullName>
    </recommendedName>
</protein>
<comment type="subcellular location">
    <subcellularLocation>
        <location evidence="1">Membrane</location>
        <topology evidence="1">Multi-pass membrane protein</topology>
    </subcellularLocation>
</comment>
<evidence type="ECO:0000256" key="5">
    <source>
        <dbReference type="ARBA" id="ARBA00023065"/>
    </source>
</evidence>
<accession>A0A3S5BU05</accession>
<feature type="region of interest" description="Disordered" evidence="8">
    <location>
        <begin position="94"/>
        <end position="136"/>
    </location>
</feature>
<feature type="region of interest" description="Disordered" evidence="8">
    <location>
        <begin position="56"/>
        <end position="81"/>
    </location>
</feature>
<evidence type="ECO:0000256" key="1">
    <source>
        <dbReference type="ARBA" id="ARBA00004141"/>
    </source>
</evidence>
<evidence type="ECO:0000256" key="2">
    <source>
        <dbReference type="ARBA" id="ARBA00022448"/>
    </source>
</evidence>
<dbReference type="CDD" id="cd18317">
    <property type="entry name" value="BTB_POZ_Kv"/>
    <property type="match status" value="1"/>
</dbReference>
<name>A0A3S5BU05_9PLAT</name>
<comment type="caution">
    <text evidence="10">The sequence shown here is derived from an EMBL/GenBank/DDBJ whole genome shotgun (WGS) entry which is preliminary data.</text>
</comment>
<evidence type="ECO:0000256" key="7">
    <source>
        <dbReference type="ARBA" id="ARBA00023303"/>
    </source>
</evidence>
<keyword evidence="5" id="KW-0406">Ion transport</keyword>
<dbReference type="InterPro" id="IPR003131">
    <property type="entry name" value="T1-type_BTB"/>
</dbReference>
<evidence type="ECO:0000256" key="6">
    <source>
        <dbReference type="ARBA" id="ARBA00023136"/>
    </source>
</evidence>
<keyword evidence="11" id="KW-1185">Reference proteome</keyword>
<dbReference type="InterPro" id="IPR028325">
    <property type="entry name" value="VG_K_chnl"/>
</dbReference>
<proteinExistence type="predicted"/>
<dbReference type="AlphaFoldDB" id="A0A3S5BU05"/>
<evidence type="ECO:0000256" key="4">
    <source>
        <dbReference type="ARBA" id="ARBA00022989"/>
    </source>
</evidence>
<keyword evidence="4" id="KW-1133">Transmembrane helix</keyword>
<dbReference type="Proteomes" id="UP000784294">
    <property type="component" value="Unassembled WGS sequence"/>
</dbReference>
<dbReference type="EMBL" id="CAAALY010036605">
    <property type="protein sequence ID" value="VEL18343.1"/>
    <property type="molecule type" value="Genomic_DNA"/>
</dbReference>
<organism evidence="10 11">
    <name type="scientific">Protopolystoma xenopodis</name>
    <dbReference type="NCBI Taxonomy" id="117903"/>
    <lineage>
        <taxon>Eukaryota</taxon>
        <taxon>Metazoa</taxon>
        <taxon>Spiralia</taxon>
        <taxon>Lophotrochozoa</taxon>
        <taxon>Platyhelminthes</taxon>
        <taxon>Monogenea</taxon>
        <taxon>Polyopisthocotylea</taxon>
        <taxon>Polystomatidea</taxon>
        <taxon>Polystomatidae</taxon>
        <taxon>Protopolystoma</taxon>
    </lineage>
</organism>
<keyword evidence="2" id="KW-0813">Transport</keyword>
<evidence type="ECO:0000259" key="9">
    <source>
        <dbReference type="Pfam" id="PF02214"/>
    </source>
</evidence>
<dbReference type="PANTHER" id="PTHR11537">
    <property type="entry name" value="VOLTAGE-GATED POTASSIUM CHANNEL"/>
    <property type="match status" value="1"/>
</dbReference>